<dbReference type="RefSeq" id="WP_127763416.1">
    <property type="nucleotide sequence ID" value="NZ_SADE01000001.1"/>
</dbReference>
<reference evidence="4" key="1">
    <citation type="submission" date="2019-01" db="EMBL/GenBank/DDBJ databases">
        <title>Gri0909 isolated from a small marine red alga.</title>
        <authorList>
            <person name="Kim J."/>
            <person name="Jeong S.E."/>
            <person name="Jeon C.O."/>
        </authorList>
    </citation>
    <scope>NUCLEOTIDE SEQUENCE [LARGE SCALE GENOMIC DNA]</scope>
    <source>
        <strain evidence="4">Gri0909</strain>
    </source>
</reference>
<protein>
    <recommendedName>
        <fullName evidence="5">Tetratricopeptide repeat protein</fullName>
    </recommendedName>
</protein>
<accession>A0A437QU39</accession>
<feature type="chain" id="PRO_5019012768" description="Tetratricopeptide repeat protein" evidence="2">
    <location>
        <begin position="38"/>
        <end position="650"/>
    </location>
</feature>
<feature type="region of interest" description="Disordered" evidence="1">
    <location>
        <begin position="628"/>
        <end position="650"/>
    </location>
</feature>
<keyword evidence="4" id="KW-1185">Reference proteome</keyword>
<sequence>MYSARSGIRTTVRLLRTGALSAAVALSWSHYTGTAFAQQQQDELVNQVDEVTRRIQQDPFIRLRFVALSLETPDEQGQALNGIVRAQIARGNIEDAMAELRRIEDVLWRARSLGAIGDHYETAGEREKALNYLNQAMKTVTSGGEIGIGGADLLRVIAKKQAKLGQLNAAIASAEKIPDPLQRVRALQQAASASFDDAGDNPKALSNAKAVLAAAFEQAEKIANPSNKTSHLFIDIGEAQAAIADEAGARKTFSRARELIEQGGRDGRDRAFARLAGSMILAGQLEEAMEVMRQVEEGPEQVRGVSSVARALADQGNDDAAVPLFTLAMEAASTIDNPEVRSSALAFMVREQTRVGRLADAFTTAGQIQDRLDQARALMGMADELLKQNNPDAALVLVDYVPYVSMRSQIFAKVAVMRAKAGNEKEAANLIARAFEPTGFETQTEYIPEAIELVLNAHLEVGDPENDPVVFGEVRKLADLIDNDVIRVAAMSHLAAAEALRGEHERANRTLSSAWRNAWLNRSDPNFPRVLADIVKGQIAIGDILAAFDTAARIPVPEGDALNDRTPSGNFRAPRFSSLTRVAIAAAKTGEIDLAIRAAREMEHPPARAAGLAAVAVAIAEKEVGVGTTGPGDADMEAESSGTASEVIQN</sequence>
<dbReference type="Proteomes" id="UP000287447">
    <property type="component" value="Unassembled WGS sequence"/>
</dbReference>
<dbReference type="InterPro" id="IPR011990">
    <property type="entry name" value="TPR-like_helical_dom_sf"/>
</dbReference>
<evidence type="ECO:0000256" key="2">
    <source>
        <dbReference type="SAM" id="SignalP"/>
    </source>
</evidence>
<dbReference type="AlphaFoldDB" id="A0A437QU39"/>
<dbReference type="EMBL" id="SADE01000001">
    <property type="protein sequence ID" value="RVU38044.1"/>
    <property type="molecule type" value="Genomic_DNA"/>
</dbReference>
<dbReference type="OrthoDB" id="7337675at2"/>
<name>A0A437QU39_9PROT</name>
<evidence type="ECO:0000313" key="4">
    <source>
        <dbReference type="Proteomes" id="UP000287447"/>
    </source>
</evidence>
<proteinExistence type="predicted"/>
<dbReference type="Gene3D" id="1.25.40.10">
    <property type="entry name" value="Tetratricopeptide repeat domain"/>
    <property type="match status" value="2"/>
</dbReference>
<keyword evidence="2" id="KW-0732">Signal</keyword>
<comment type="caution">
    <text evidence="3">The sequence shown here is derived from an EMBL/GenBank/DDBJ whole genome shotgun (WGS) entry which is preliminary data.</text>
</comment>
<evidence type="ECO:0008006" key="5">
    <source>
        <dbReference type="Google" id="ProtNLM"/>
    </source>
</evidence>
<evidence type="ECO:0000313" key="3">
    <source>
        <dbReference type="EMBL" id="RVU38044.1"/>
    </source>
</evidence>
<gene>
    <name evidence="3" type="ORF">EOI86_01700</name>
</gene>
<evidence type="ECO:0000256" key="1">
    <source>
        <dbReference type="SAM" id="MobiDB-lite"/>
    </source>
</evidence>
<dbReference type="SUPFAM" id="SSF48452">
    <property type="entry name" value="TPR-like"/>
    <property type="match status" value="2"/>
</dbReference>
<feature type="compositionally biased region" description="Polar residues" evidence="1">
    <location>
        <begin position="640"/>
        <end position="650"/>
    </location>
</feature>
<organism evidence="3 4">
    <name type="scientific">Hwanghaeella grinnelliae</name>
    <dbReference type="NCBI Taxonomy" id="2500179"/>
    <lineage>
        <taxon>Bacteria</taxon>
        <taxon>Pseudomonadati</taxon>
        <taxon>Pseudomonadota</taxon>
        <taxon>Alphaproteobacteria</taxon>
        <taxon>Rhodospirillales</taxon>
        <taxon>Rhodospirillaceae</taxon>
        <taxon>Hwanghaeella</taxon>
    </lineage>
</organism>
<feature type="signal peptide" evidence="2">
    <location>
        <begin position="1"/>
        <end position="37"/>
    </location>
</feature>